<dbReference type="SUPFAM" id="SSF101148">
    <property type="entry name" value="Plant invertase/pectin methylesterase inhibitor"/>
    <property type="match status" value="1"/>
</dbReference>
<dbReference type="GO" id="GO:0004857">
    <property type="term" value="F:enzyme inhibitor activity"/>
    <property type="evidence" value="ECO:0007669"/>
    <property type="project" value="InterPro"/>
</dbReference>
<sequence length="347" mass="38482">MAFQDFDLISERRQNEKKQKLKKKIIIGSVSTFILLLIIAGAVCAVIYNNRQSNNAKSSPPAKPEKQISQSQKAIKMICAPTDYKQTCESSLSKVLGGSNSSQPKDLLKAAISVAAVELNMAINQTSTFKFETPEQKGAFEDCMVLLQDATEELNSSVSHVDVQTLGKLFSTTPELNNWLSAVMSYQQTCIDGFPEGELKSALQKELKNTKELTSNALAIISQVTSVFSNFVQAPSANRHLLSTDKDGLPSWMTHEDRRMLKGKSQKTHPQSMPPKYAGRYIIYVKEGVYEEYVTVTKKMVNVTMYGDGSQKTIVTGNKNNVDGVRTFQTATFGMFTNKHEELSSTF</sequence>
<feature type="domain" description="Pectinesterase inhibitor" evidence="9">
    <location>
        <begin position="70"/>
        <end position="220"/>
    </location>
</feature>
<evidence type="ECO:0000256" key="4">
    <source>
        <dbReference type="ARBA" id="ARBA00022801"/>
    </source>
</evidence>
<evidence type="ECO:0000256" key="1">
    <source>
        <dbReference type="ARBA" id="ARBA00005184"/>
    </source>
</evidence>
<evidence type="ECO:0000256" key="8">
    <source>
        <dbReference type="SAM" id="Phobius"/>
    </source>
</evidence>
<evidence type="ECO:0000256" key="6">
    <source>
        <dbReference type="ARBA" id="ARBA00023316"/>
    </source>
</evidence>
<dbReference type="SMART" id="SM00856">
    <property type="entry name" value="PMEI"/>
    <property type="match status" value="1"/>
</dbReference>
<organism evidence="10 11">
    <name type="scientific">Actinidia rufa</name>
    <dbReference type="NCBI Taxonomy" id="165716"/>
    <lineage>
        <taxon>Eukaryota</taxon>
        <taxon>Viridiplantae</taxon>
        <taxon>Streptophyta</taxon>
        <taxon>Embryophyta</taxon>
        <taxon>Tracheophyta</taxon>
        <taxon>Spermatophyta</taxon>
        <taxon>Magnoliopsida</taxon>
        <taxon>eudicotyledons</taxon>
        <taxon>Gunneridae</taxon>
        <taxon>Pentapetalae</taxon>
        <taxon>asterids</taxon>
        <taxon>Ericales</taxon>
        <taxon>Actinidiaceae</taxon>
        <taxon>Actinidia</taxon>
    </lineage>
</organism>
<accession>A0A7J0FKB1</accession>
<protein>
    <submittedName>
        <fullName evidence="10">Plant invertase/pectin methylesterase inhibitor superfamily</fullName>
    </submittedName>
</protein>
<comment type="catalytic activity">
    <reaction evidence="7">
        <text>[(1-&gt;4)-alpha-D-galacturonosyl methyl ester](n) + n H2O = [(1-&gt;4)-alpha-D-galacturonosyl](n) + n methanol + n H(+)</text>
        <dbReference type="Rhea" id="RHEA:22380"/>
        <dbReference type="Rhea" id="RHEA-COMP:14570"/>
        <dbReference type="Rhea" id="RHEA-COMP:14573"/>
        <dbReference type="ChEBI" id="CHEBI:15377"/>
        <dbReference type="ChEBI" id="CHEBI:15378"/>
        <dbReference type="ChEBI" id="CHEBI:17790"/>
        <dbReference type="ChEBI" id="CHEBI:140522"/>
        <dbReference type="ChEBI" id="CHEBI:140523"/>
        <dbReference type="EC" id="3.1.1.11"/>
    </reaction>
</comment>
<dbReference type="InterPro" id="IPR012334">
    <property type="entry name" value="Pectin_lyas_fold"/>
</dbReference>
<dbReference type="InterPro" id="IPR000070">
    <property type="entry name" value="Pectinesterase_cat"/>
</dbReference>
<dbReference type="EMBL" id="BJWL01000012">
    <property type="protein sequence ID" value="GFY98589.1"/>
    <property type="molecule type" value="Genomic_DNA"/>
</dbReference>
<keyword evidence="8" id="KW-0472">Membrane</keyword>
<comment type="caution">
    <text evidence="10">The sequence shown here is derived from an EMBL/GenBank/DDBJ whole genome shotgun (WGS) entry which is preliminary data.</text>
</comment>
<evidence type="ECO:0000313" key="10">
    <source>
        <dbReference type="EMBL" id="GFY98589.1"/>
    </source>
</evidence>
<comment type="pathway">
    <text evidence="1">Glycan metabolism; pectin degradation; 2-dehydro-3-deoxy-D-gluconate from pectin: step 1/5.</text>
</comment>
<keyword evidence="4" id="KW-0378">Hydrolase</keyword>
<dbReference type="InterPro" id="IPR011050">
    <property type="entry name" value="Pectin_lyase_fold/virulence"/>
</dbReference>
<dbReference type="OrthoDB" id="2019149at2759"/>
<dbReference type="InterPro" id="IPR035513">
    <property type="entry name" value="Invertase/methylesterase_inhib"/>
</dbReference>
<evidence type="ECO:0000256" key="3">
    <source>
        <dbReference type="ARBA" id="ARBA00007786"/>
    </source>
</evidence>
<keyword evidence="5" id="KW-0063">Aspartyl esterase</keyword>
<evidence type="ECO:0000256" key="5">
    <source>
        <dbReference type="ARBA" id="ARBA00023085"/>
    </source>
</evidence>
<dbReference type="FunFam" id="1.20.140.40:FF:000001">
    <property type="entry name" value="Pectinesterase"/>
    <property type="match status" value="1"/>
</dbReference>
<dbReference type="CDD" id="cd15798">
    <property type="entry name" value="PMEI-like_3"/>
    <property type="match status" value="1"/>
</dbReference>
<dbReference type="Gene3D" id="1.20.140.40">
    <property type="entry name" value="Invertase/pectin methylesterase inhibitor family protein"/>
    <property type="match status" value="1"/>
</dbReference>
<keyword evidence="11" id="KW-1185">Reference proteome</keyword>
<gene>
    <name evidence="10" type="ORF">Acr_12g0011300</name>
</gene>
<dbReference type="Proteomes" id="UP000585474">
    <property type="component" value="Unassembled WGS sequence"/>
</dbReference>
<keyword evidence="8" id="KW-1133">Transmembrane helix</keyword>
<comment type="similarity">
    <text evidence="2">In the N-terminal section; belongs to the PMEI family.</text>
</comment>
<name>A0A7J0FKB1_9ERIC</name>
<dbReference type="GO" id="GO:0042545">
    <property type="term" value="P:cell wall modification"/>
    <property type="evidence" value="ECO:0007669"/>
    <property type="project" value="InterPro"/>
</dbReference>
<dbReference type="SUPFAM" id="SSF51126">
    <property type="entry name" value="Pectin lyase-like"/>
    <property type="match status" value="1"/>
</dbReference>
<dbReference type="GO" id="GO:0045490">
    <property type="term" value="P:pectin catabolic process"/>
    <property type="evidence" value="ECO:0007669"/>
    <property type="project" value="UniProtKB-UniPathway"/>
</dbReference>
<comment type="similarity">
    <text evidence="3">In the C-terminal section; belongs to the pectinesterase family.</text>
</comment>
<keyword evidence="6" id="KW-0961">Cell wall biogenesis/degradation</keyword>
<dbReference type="Gene3D" id="2.160.20.10">
    <property type="entry name" value="Single-stranded right-handed beta-helix, Pectin lyase-like"/>
    <property type="match status" value="1"/>
</dbReference>
<evidence type="ECO:0000313" key="11">
    <source>
        <dbReference type="Proteomes" id="UP000585474"/>
    </source>
</evidence>
<proteinExistence type="inferred from homology"/>
<feature type="transmembrane region" description="Helical" evidence="8">
    <location>
        <begin position="25"/>
        <end position="48"/>
    </location>
</feature>
<keyword evidence="8" id="KW-0812">Transmembrane</keyword>
<reference evidence="10 11" key="1">
    <citation type="submission" date="2019-07" db="EMBL/GenBank/DDBJ databases">
        <title>De Novo Assembly of kiwifruit Actinidia rufa.</title>
        <authorList>
            <person name="Sugita-Konishi S."/>
            <person name="Sato K."/>
            <person name="Mori E."/>
            <person name="Abe Y."/>
            <person name="Kisaki G."/>
            <person name="Hamano K."/>
            <person name="Suezawa K."/>
            <person name="Otani M."/>
            <person name="Fukuda T."/>
            <person name="Manabe T."/>
            <person name="Gomi K."/>
            <person name="Tabuchi M."/>
            <person name="Akimitsu K."/>
            <person name="Kataoka I."/>
        </authorList>
    </citation>
    <scope>NUCLEOTIDE SEQUENCE [LARGE SCALE GENOMIC DNA]</scope>
    <source>
        <strain evidence="11">cv. Fuchu</strain>
    </source>
</reference>
<dbReference type="InterPro" id="IPR006501">
    <property type="entry name" value="Pectinesterase_inhib_dom"/>
</dbReference>
<dbReference type="PANTHER" id="PTHR31707">
    <property type="entry name" value="PECTINESTERASE"/>
    <property type="match status" value="1"/>
</dbReference>
<evidence type="ECO:0000259" key="9">
    <source>
        <dbReference type="SMART" id="SM00856"/>
    </source>
</evidence>
<dbReference type="Pfam" id="PF01095">
    <property type="entry name" value="Pectinesterase"/>
    <property type="match status" value="1"/>
</dbReference>
<dbReference type="GO" id="GO:0030599">
    <property type="term" value="F:pectinesterase activity"/>
    <property type="evidence" value="ECO:0007669"/>
    <property type="project" value="UniProtKB-EC"/>
</dbReference>
<dbReference type="AlphaFoldDB" id="A0A7J0FKB1"/>
<dbReference type="Pfam" id="PF04043">
    <property type="entry name" value="PMEI"/>
    <property type="match status" value="1"/>
</dbReference>
<dbReference type="NCBIfam" id="TIGR01614">
    <property type="entry name" value="PME_inhib"/>
    <property type="match status" value="1"/>
</dbReference>
<evidence type="ECO:0000256" key="2">
    <source>
        <dbReference type="ARBA" id="ARBA00006027"/>
    </source>
</evidence>
<dbReference type="UniPathway" id="UPA00545">
    <property type="reaction ID" value="UER00823"/>
</dbReference>
<evidence type="ECO:0000256" key="7">
    <source>
        <dbReference type="ARBA" id="ARBA00047928"/>
    </source>
</evidence>